<evidence type="ECO:0000256" key="5">
    <source>
        <dbReference type="SAM" id="Coils"/>
    </source>
</evidence>
<dbReference type="Pfam" id="PF00622">
    <property type="entry name" value="SPRY"/>
    <property type="match status" value="1"/>
</dbReference>
<feature type="domain" description="B30.2/SPRY" evidence="9">
    <location>
        <begin position="297"/>
        <end position="488"/>
    </location>
</feature>
<dbReference type="PRINTS" id="PR01407">
    <property type="entry name" value="BUTYPHLNCDUF"/>
</dbReference>
<dbReference type="InterPro" id="IPR017907">
    <property type="entry name" value="Znf_RING_CS"/>
</dbReference>
<dbReference type="InterPro" id="IPR000315">
    <property type="entry name" value="Znf_B-box"/>
</dbReference>
<dbReference type="CDD" id="cd12888">
    <property type="entry name" value="SPRY_PRY_TRIM7_like"/>
    <property type="match status" value="1"/>
</dbReference>
<dbReference type="PROSITE" id="PS00518">
    <property type="entry name" value="ZF_RING_1"/>
    <property type="match status" value="1"/>
</dbReference>
<feature type="domain" description="B box-type" evidence="8">
    <location>
        <begin position="95"/>
        <end position="136"/>
    </location>
</feature>
<keyword evidence="5" id="KW-0175">Coiled coil</keyword>
<evidence type="ECO:0000313" key="11">
    <source>
        <dbReference type="Proteomes" id="UP000583049"/>
    </source>
</evidence>
<evidence type="ECO:0000313" key="10">
    <source>
        <dbReference type="EMBL" id="NXY78400.1"/>
    </source>
</evidence>
<organism evidence="10 11">
    <name type="scientific">Glareola pratincola</name>
    <name type="common">Collared pratincole</name>
    <name type="synonym">Hirundo pratincola</name>
    <dbReference type="NCBI Taxonomy" id="43316"/>
    <lineage>
        <taxon>Eukaryota</taxon>
        <taxon>Metazoa</taxon>
        <taxon>Chordata</taxon>
        <taxon>Craniata</taxon>
        <taxon>Vertebrata</taxon>
        <taxon>Euteleostomi</taxon>
        <taxon>Archelosauria</taxon>
        <taxon>Archosauria</taxon>
        <taxon>Dinosauria</taxon>
        <taxon>Saurischia</taxon>
        <taxon>Theropoda</taxon>
        <taxon>Coelurosauria</taxon>
        <taxon>Aves</taxon>
        <taxon>Neognathae</taxon>
        <taxon>Neoaves</taxon>
        <taxon>Charadriiformes</taxon>
        <taxon>Glareolidae</taxon>
        <taxon>Glareola</taxon>
    </lineage>
</organism>
<comment type="caution">
    <text evidence="10">The sequence shown here is derived from an EMBL/GenBank/DDBJ whole genome shotgun (WGS) entry which is preliminary data.</text>
</comment>
<sequence length="513" mass="58237">MATWSPTESLQSEASCSICLGYFRDPVSIHCGHNFCRACITRCWEGLEAHFSCPQCRQTALQKSFRPSRELAKIAEIARQLSPGGGRGGGGGGGGGENACRQHQEVLKLFCKEDQQPICVVCDRSQAHRFHAVVPVEEAAQEYKEEIQARLRALKEEREKFLESRKTRVRKSSYLEKTKNEGKKIVCEFEQLSQFLKDQERLLLSQLADLDRAIARVQEEAVAKVSEEMSHLDTLIWEMEGKFQQPDSQFLQHTWGSPRLRFCSLCSCEMMKFNPPAEISSDLERRLEDFVQRNVLVRGTLRRCQGTKEGWKKAQANVTLDPSTAHPNLHLSEDRKQAKGQLRQKDLPDNPERFDFEPCVLGCEGFTSGRHFWEVEVGQGGVWALGVARASVKRKGPMSFTPKEGVWALEAYHSLTSPRANLRLNPLPRRIRVSLDYEGGRVAFFSADDDVPILVYTRASFNRERVFPWFKMGMGARLQEVTQSPPSEDQPVSGQLMSPLDWVGFRFPLRICP</sequence>
<dbReference type="Proteomes" id="UP000583049">
    <property type="component" value="Unassembled WGS sequence"/>
</dbReference>
<evidence type="ECO:0000259" key="7">
    <source>
        <dbReference type="PROSITE" id="PS50089"/>
    </source>
</evidence>
<feature type="non-terminal residue" evidence="10">
    <location>
        <position position="513"/>
    </location>
</feature>
<feature type="compositionally biased region" description="Basic and acidic residues" evidence="6">
    <location>
        <begin position="331"/>
        <end position="350"/>
    </location>
</feature>
<dbReference type="SMART" id="SM00589">
    <property type="entry name" value="PRY"/>
    <property type="match status" value="1"/>
</dbReference>
<dbReference type="InterPro" id="IPR050143">
    <property type="entry name" value="TRIM/RBCC"/>
</dbReference>
<dbReference type="CDD" id="cd19762">
    <property type="entry name" value="Bbox2_TRIM7-like"/>
    <property type="match status" value="1"/>
</dbReference>
<dbReference type="AlphaFoldDB" id="A0A7L4MKU0"/>
<evidence type="ECO:0000256" key="3">
    <source>
        <dbReference type="ARBA" id="ARBA00022833"/>
    </source>
</evidence>
<dbReference type="InterPro" id="IPR003879">
    <property type="entry name" value="Butyrophylin_SPRY"/>
</dbReference>
<dbReference type="InterPro" id="IPR006574">
    <property type="entry name" value="PRY"/>
</dbReference>
<dbReference type="SMART" id="SM00336">
    <property type="entry name" value="BBOX"/>
    <property type="match status" value="1"/>
</dbReference>
<dbReference type="Gene3D" id="3.30.40.10">
    <property type="entry name" value="Zinc/RING finger domain, C3HC4 (zinc finger)"/>
    <property type="match status" value="1"/>
</dbReference>
<gene>
    <name evidence="10" type="primary">Trim27_0</name>
    <name evidence="10" type="ORF">GLAPRA_R05963</name>
</gene>
<evidence type="ECO:0000259" key="8">
    <source>
        <dbReference type="PROSITE" id="PS50119"/>
    </source>
</evidence>
<dbReference type="PROSITE" id="PS50188">
    <property type="entry name" value="B302_SPRY"/>
    <property type="match status" value="1"/>
</dbReference>
<reference evidence="10 11" key="1">
    <citation type="submission" date="2019-09" db="EMBL/GenBank/DDBJ databases">
        <title>Bird 10,000 Genomes (B10K) Project - Family phase.</title>
        <authorList>
            <person name="Zhang G."/>
        </authorList>
    </citation>
    <scope>NUCLEOTIDE SEQUENCE [LARGE SCALE GENOMIC DNA]</scope>
    <source>
        <strain evidence="10">B10K-CU-031-08</strain>
        <tissue evidence="10">Muscle</tissue>
    </source>
</reference>
<evidence type="ECO:0000256" key="6">
    <source>
        <dbReference type="SAM" id="MobiDB-lite"/>
    </source>
</evidence>
<dbReference type="SUPFAM" id="SSF57845">
    <property type="entry name" value="B-box zinc-binding domain"/>
    <property type="match status" value="1"/>
</dbReference>
<keyword evidence="11" id="KW-1185">Reference proteome</keyword>
<protein>
    <submittedName>
        <fullName evidence="10">TRI27 protein</fullName>
    </submittedName>
</protein>
<dbReference type="CDD" id="cd16594">
    <property type="entry name" value="RING-HC_TRIM7-like_C-IV"/>
    <property type="match status" value="1"/>
</dbReference>
<evidence type="ECO:0000256" key="1">
    <source>
        <dbReference type="ARBA" id="ARBA00022723"/>
    </source>
</evidence>
<proteinExistence type="predicted"/>
<dbReference type="PROSITE" id="PS50089">
    <property type="entry name" value="ZF_RING_2"/>
    <property type="match status" value="1"/>
</dbReference>
<dbReference type="Pfam" id="PF15227">
    <property type="entry name" value="zf-C3HC4_4"/>
    <property type="match status" value="1"/>
</dbReference>
<dbReference type="PANTHER" id="PTHR24103">
    <property type="entry name" value="E3 UBIQUITIN-PROTEIN LIGASE TRIM"/>
    <property type="match status" value="1"/>
</dbReference>
<keyword evidence="2 4" id="KW-0863">Zinc-finger</keyword>
<accession>A0A7L4MKU0</accession>
<feature type="domain" description="RING-type" evidence="7">
    <location>
        <begin position="16"/>
        <end position="57"/>
    </location>
</feature>
<keyword evidence="3" id="KW-0862">Zinc</keyword>
<dbReference type="SUPFAM" id="SSF49899">
    <property type="entry name" value="Concanavalin A-like lectins/glucanases"/>
    <property type="match status" value="1"/>
</dbReference>
<evidence type="ECO:0000256" key="2">
    <source>
        <dbReference type="ARBA" id="ARBA00022771"/>
    </source>
</evidence>
<dbReference type="SUPFAM" id="SSF57850">
    <property type="entry name" value="RING/U-box"/>
    <property type="match status" value="1"/>
</dbReference>
<evidence type="ECO:0000259" key="9">
    <source>
        <dbReference type="PROSITE" id="PS50188"/>
    </source>
</evidence>
<dbReference type="EMBL" id="VWPO01004268">
    <property type="protein sequence ID" value="NXY78400.1"/>
    <property type="molecule type" value="Genomic_DNA"/>
</dbReference>
<dbReference type="Gene3D" id="2.60.120.920">
    <property type="match status" value="1"/>
</dbReference>
<feature type="coiled-coil region" evidence="5">
    <location>
        <begin position="137"/>
        <end position="164"/>
    </location>
</feature>
<feature type="region of interest" description="Disordered" evidence="6">
    <location>
        <begin position="321"/>
        <end position="350"/>
    </location>
</feature>
<keyword evidence="1" id="KW-0479">Metal-binding</keyword>
<dbReference type="SMART" id="SM00184">
    <property type="entry name" value="RING"/>
    <property type="match status" value="1"/>
</dbReference>
<dbReference type="FunFam" id="2.60.120.920:FF:000004">
    <property type="entry name" value="Butyrophilin subfamily 1 member A1"/>
    <property type="match status" value="1"/>
</dbReference>
<name>A0A7L4MKU0_GLAPT</name>
<dbReference type="GO" id="GO:0008270">
    <property type="term" value="F:zinc ion binding"/>
    <property type="evidence" value="ECO:0007669"/>
    <property type="project" value="UniProtKB-KW"/>
</dbReference>
<evidence type="ECO:0000256" key="4">
    <source>
        <dbReference type="PROSITE-ProRule" id="PRU00024"/>
    </source>
</evidence>
<dbReference type="InterPro" id="IPR001870">
    <property type="entry name" value="B30.2/SPRY"/>
</dbReference>
<dbReference type="InterPro" id="IPR043136">
    <property type="entry name" value="B30.2/SPRY_sf"/>
</dbReference>
<dbReference type="InterPro" id="IPR013320">
    <property type="entry name" value="ConA-like_dom_sf"/>
</dbReference>
<dbReference type="Pfam" id="PF13765">
    <property type="entry name" value="PRY"/>
    <property type="match status" value="1"/>
</dbReference>
<dbReference type="PROSITE" id="PS50119">
    <property type="entry name" value="ZF_BBOX"/>
    <property type="match status" value="1"/>
</dbReference>
<dbReference type="InterPro" id="IPR001841">
    <property type="entry name" value="Znf_RING"/>
</dbReference>
<dbReference type="SMART" id="SM00449">
    <property type="entry name" value="SPRY"/>
    <property type="match status" value="1"/>
</dbReference>
<dbReference type="Gene3D" id="3.30.160.60">
    <property type="entry name" value="Classic Zinc Finger"/>
    <property type="match status" value="1"/>
</dbReference>
<dbReference type="InterPro" id="IPR013083">
    <property type="entry name" value="Znf_RING/FYVE/PHD"/>
</dbReference>
<feature type="non-terminal residue" evidence="10">
    <location>
        <position position="1"/>
    </location>
</feature>
<dbReference type="InterPro" id="IPR003877">
    <property type="entry name" value="SPRY_dom"/>
</dbReference>
<dbReference type="Pfam" id="PF00643">
    <property type="entry name" value="zf-B_box"/>
    <property type="match status" value="1"/>
</dbReference>